<dbReference type="HOGENOM" id="CLU_3139457_0_0_3"/>
<dbReference type="AlphaFoldDB" id="A2C6J0"/>
<evidence type="ECO:0000313" key="1">
    <source>
        <dbReference type="EMBL" id="ABM77100.1"/>
    </source>
</evidence>
<reference evidence="1 2" key="1">
    <citation type="journal article" date="2007" name="PLoS Genet.">
        <title>Patterns and implications of gene gain and loss in the evolution of Prochlorococcus.</title>
        <authorList>
            <person name="Kettler G.C."/>
            <person name="Martiny A.C."/>
            <person name="Huang K."/>
            <person name="Zucker J."/>
            <person name="Coleman M.L."/>
            <person name="Rodrigue S."/>
            <person name="Chen F."/>
            <person name="Lapidus A."/>
            <person name="Ferriera S."/>
            <person name="Johnson J."/>
            <person name="Steglich C."/>
            <person name="Church G.M."/>
            <person name="Richardson P."/>
            <person name="Chisholm S.W."/>
        </authorList>
    </citation>
    <scope>NUCLEOTIDE SEQUENCE [LARGE SCALE GENOMIC DNA]</scope>
    <source>
        <strain evidence="1 2">MIT 9303</strain>
    </source>
</reference>
<proteinExistence type="predicted"/>
<protein>
    <submittedName>
        <fullName evidence="1">Uncharacterized protein</fullName>
    </submittedName>
</protein>
<gene>
    <name evidence="1" type="ordered locus">P9303_03481</name>
</gene>
<accession>A2C6J0</accession>
<dbReference type="KEGG" id="pmf:P9303_03481"/>
<name>A2C6J0_PROM3</name>
<dbReference type="EMBL" id="CP000554">
    <property type="protein sequence ID" value="ABM77100.1"/>
    <property type="molecule type" value="Genomic_DNA"/>
</dbReference>
<dbReference type="Proteomes" id="UP000002274">
    <property type="component" value="Chromosome"/>
</dbReference>
<sequence>MHPTLENIDSFREELLRELEEGIKPIIEERCYRDPTVERSEEDSQIPQC</sequence>
<organism evidence="1 2">
    <name type="scientific">Prochlorococcus marinus (strain MIT 9303)</name>
    <dbReference type="NCBI Taxonomy" id="59922"/>
    <lineage>
        <taxon>Bacteria</taxon>
        <taxon>Bacillati</taxon>
        <taxon>Cyanobacteriota</taxon>
        <taxon>Cyanophyceae</taxon>
        <taxon>Synechococcales</taxon>
        <taxon>Prochlorococcaceae</taxon>
        <taxon>Prochlorococcus</taxon>
    </lineage>
</organism>
<evidence type="ECO:0000313" key="2">
    <source>
        <dbReference type="Proteomes" id="UP000002274"/>
    </source>
</evidence>